<evidence type="ECO:0008006" key="4">
    <source>
        <dbReference type="Google" id="ProtNLM"/>
    </source>
</evidence>
<protein>
    <recommendedName>
        <fullName evidence="4">YesK-like protein</fullName>
    </recommendedName>
</protein>
<keyword evidence="1" id="KW-0472">Membrane</keyword>
<gene>
    <name evidence="2" type="ORF">ACFSBH_10090</name>
</gene>
<evidence type="ECO:0000313" key="3">
    <source>
        <dbReference type="Proteomes" id="UP001597221"/>
    </source>
</evidence>
<name>A0ABW4HRP0_9BACI</name>
<comment type="caution">
    <text evidence="2">The sequence shown here is derived from an EMBL/GenBank/DDBJ whole genome shotgun (WGS) entry which is preliminary data.</text>
</comment>
<feature type="transmembrane region" description="Helical" evidence="1">
    <location>
        <begin position="33"/>
        <end position="54"/>
    </location>
</feature>
<reference evidence="3" key="1">
    <citation type="journal article" date="2019" name="Int. J. Syst. Evol. Microbiol.">
        <title>The Global Catalogue of Microorganisms (GCM) 10K type strain sequencing project: providing services to taxonomists for standard genome sequencing and annotation.</title>
        <authorList>
            <consortium name="The Broad Institute Genomics Platform"/>
            <consortium name="The Broad Institute Genome Sequencing Center for Infectious Disease"/>
            <person name="Wu L."/>
            <person name="Ma J."/>
        </authorList>
    </citation>
    <scope>NUCLEOTIDE SEQUENCE [LARGE SCALE GENOMIC DNA]</scope>
    <source>
        <strain evidence="3">CGMCC 1.12376</strain>
    </source>
</reference>
<proteinExistence type="predicted"/>
<accession>A0ABW4HRP0</accession>
<sequence>MVQSVILIGAILTALVLIVNLALLKTNKSSRACYYASFFFVIVGLLLLAVASVAPKVDLLGAGFGGWGIASLFAAAIGFMITAVVDAYQNVEQA</sequence>
<keyword evidence="3" id="KW-1185">Reference proteome</keyword>
<dbReference type="EMBL" id="JBHUDE010000046">
    <property type="protein sequence ID" value="MFD1608005.1"/>
    <property type="molecule type" value="Genomic_DNA"/>
</dbReference>
<feature type="transmembrane region" description="Helical" evidence="1">
    <location>
        <begin position="6"/>
        <end position="24"/>
    </location>
</feature>
<dbReference type="RefSeq" id="WP_251512232.1">
    <property type="nucleotide sequence ID" value="NZ_JAMBON010000004.1"/>
</dbReference>
<keyword evidence="1" id="KW-1133">Transmembrane helix</keyword>
<organism evidence="2 3">
    <name type="scientific">Oceanobacillus luteolus</name>
    <dbReference type="NCBI Taxonomy" id="1274358"/>
    <lineage>
        <taxon>Bacteria</taxon>
        <taxon>Bacillati</taxon>
        <taxon>Bacillota</taxon>
        <taxon>Bacilli</taxon>
        <taxon>Bacillales</taxon>
        <taxon>Bacillaceae</taxon>
        <taxon>Oceanobacillus</taxon>
    </lineage>
</organism>
<feature type="transmembrane region" description="Helical" evidence="1">
    <location>
        <begin position="66"/>
        <end position="88"/>
    </location>
</feature>
<evidence type="ECO:0000256" key="1">
    <source>
        <dbReference type="SAM" id="Phobius"/>
    </source>
</evidence>
<dbReference type="Proteomes" id="UP001597221">
    <property type="component" value="Unassembled WGS sequence"/>
</dbReference>
<keyword evidence="1" id="KW-0812">Transmembrane</keyword>
<evidence type="ECO:0000313" key="2">
    <source>
        <dbReference type="EMBL" id="MFD1608005.1"/>
    </source>
</evidence>